<dbReference type="EMBL" id="JBAMMX010000020">
    <property type="protein sequence ID" value="KAK6920541.1"/>
    <property type="molecule type" value="Genomic_DNA"/>
</dbReference>
<feature type="domain" description="EF-hand" evidence="4">
    <location>
        <begin position="78"/>
        <end position="113"/>
    </location>
</feature>
<proteinExistence type="predicted"/>
<dbReference type="InterPro" id="IPR011992">
    <property type="entry name" value="EF-hand-dom_pair"/>
</dbReference>
<evidence type="ECO:0000256" key="2">
    <source>
        <dbReference type="ARBA" id="ARBA00022737"/>
    </source>
</evidence>
<dbReference type="InterPro" id="IPR039647">
    <property type="entry name" value="EF_hand_pair_protein_CML-like"/>
</dbReference>
<dbReference type="Gene3D" id="1.10.238.10">
    <property type="entry name" value="EF-hand"/>
    <property type="match status" value="2"/>
</dbReference>
<organism evidence="5 6">
    <name type="scientific">Dillenia turbinata</name>
    <dbReference type="NCBI Taxonomy" id="194707"/>
    <lineage>
        <taxon>Eukaryota</taxon>
        <taxon>Viridiplantae</taxon>
        <taxon>Streptophyta</taxon>
        <taxon>Embryophyta</taxon>
        <taxon>Tracheophyta</taxon>
        <taxon>Spermatophyta</taxon>
        <taxon>Magnoliopsida</taxon>
        <taxon>eudicotyledons</taxon>
        <taxon>Gunneridae</taxon>
        <taxon>Pentapetalae</taxon>
        <taxon>Dilleniales</taxon>
        <taxon>Dilleniaceae</taxon>
        <taxon>Dillenia</taxon>
    </lineage>
</organism>
<evidence type="ECO:0000259" key="4">
    <source>
        <dbReference type="PROSITE" id="PS50222"/>
    </source>
</evidence>
<dbReference type="FunFam" id="1.10.238.10:FF:000341">
    <property type="entry name" value="Putative calcium-binding protein CML19"/>
    <property type="match status" value="1"/>
</dbReference>
<dbReference type="PROSITE" id="PS50222">
    <property type="entry name" value="EF_HAND_2"/>
    <property type="match status" value="4"/>
</dbReference>
<reference evidence="5 6" key="1">
    <citation type="submission" date="2023-12" db="EMBL/GenBank/DDBJ databases">
        <title>A high-quality genome assembly for Dillenia turbinata (Dilleniales).</title>
        <authorList>
            <person name="Chanderbali A."/>
        </authorList>
    </citation>
    <scope>NUCLEOTIDE SEQUENCE [LARGE SCALE GENOMIC DNA]</scope>
    <source>
        <strain evidence="5">LSX21</strain>
        <tissue evidence="5">Leaf</tissue>
    </source>
</reference>
<dbReference type="FunFam" id="1.10.238.10:FF:000003">
    <property type="entry name" value="Calmodulin A"/>
    <property type="match status" value="1"/>
</dbReference>
<dbReference type="SMART" id="SM00054">
    <property type="entry name" value="EFh"/>
    <property type="match status" value="4"/>
</dbReference>
<sequence length="144" mass="16048">MRNTVEYERVFRCIDGNGDGKISPLELRDHVGLLGGDLMLNEAEIAVMSIDSDGDGLLCLEDFVRLMEGDGGEDDDDEKINDLRIAFGMYDPEGCGFITPTSLRKMLSKLGEKKSIDECRVMISHFDLNGDGVLSFDEFKIMML</sequence>
<dbReference type="PANTHER" id="PTHR10891">
    <property type="entry name" value="EF-HAND CALCIUM-BINDING DOMAIN CONTAINING PROTEIN"/>
    <property type="match status" value="1"/>
</dbReference>
<dbReference type="SUPFAM" id="SSF47473">
    <property type="entry name" value="EF-hand"/>
    <property type="match status" value="1"/>
</dbReference>
<feature type="domain" description="EF-hand" evidence="4">
    <location>
        <begin position="114"/>
        <end position="144"/>
    </location>
</feature>
<accession>A0AAN8UYX3</accession>
<dbReference type="PROSITE" id="PS00018">
    <property type="entry name" value="EF_HAND_1"/>
    <property type="match status" value="3"/>
</dbReference>
<feature type="domain" description="EF-hand" evidence="4">
    <location>
        <begin position="38"/>
        <end position="73"/>
    </location>
</feature>
<feature type="domain" description="EF-hand" evidence="4">
    <location>
        <begin position="2"/>
        <end position="37"/>
    </location>
</feature>
<dbReference type="CDD" id="cd00051">
    <property type="entry name" value="EFh"/>
    <property type="match status" value="2"/>
</dbReference>
<keyword evidence="2" id="KW-0677">Repeat</keyword>
<dbReference type="Proteomes" id="UP001370490">
    <property type="component" value="Unassembled WGS sequence"/>
</dbReference>
<dbReference type="GO" id="GO:0005509">
    <property type="term" value="F:calcium ion binding"/>
    <property type="evidence" value="ECO:0007669"/>
    <property type="project" value="InterPro"/>
</dbReference>
<protein>
    <submittedName>
        <fullName evidence="5">EF-hand domain</fullName>
    </submittedName>
</protein>
<keyword evidence="6" id="KW-1185">Reference proteome</keyword>
<evidence type="ECO:0000313" key="6">
    <source>
        <dbReference type="Proteomes" id="UP001370490"/>
    </source>
</evidence>
<keyword evidence="3" id="KW-0106">Calcium</keyword>
<gene>
    <name evidence="5" type="ORF">RJ641_014219</name>
</gene>
<keyword evidence="1" id="KW-0479">Metal-binding</keyword>
<name>A0AAN8UYX3_9MAGN</name>
<evidence type="ECO:0000256" key="1">
    <source>
        <dbReference type="ARBA" id="ARBA00022723"/>
    </source>
</evidence>
<dbReference type="InterPro" id="IPR018247">
    <property type="entry name" value="EF_Hand_1_Ca_BS"/>
</dbReference>
<dbReference type="AlphaFoldDB" id="A0AAN8UYX3"/>
<evidence type="ECO:0000313" key="5">
    <source>
        <dbReference type="EMBL" id="KAK6920541.1"/>
    </source>
</evidence>
<evidence type="ECO:0000256" key="3">
    <source>
        <dbReference type="ARBA" id="ARBA00022837"/>
    </source>
</evidence>
<dbReference type="InterPro" id="IPR002048">
    <property type="entry name" value="EF_hand_dom"/>
</dbReference>
<dbReference type="Pfam" id="PF13202">
    <property type="entry name" value="EF-hand_5"/>
    <property type="match status" value="2"/>
</dbReference>
<comment type="caution">
    <text evidence="5">The sequence shown here is derived from an EMBL/GenBank/DDBJ whole genome shotgun (WGS) entry which is preliminary data.</text>
</comment>
<dbReference type="Pfam" id="PF13499">
    <property type="entry name" value="EF-hand_7"/>
    <property type="match status" value="1"/>
</dbReference>